<dbReference type="GO" id="GO:0031146">
    <property type="term" value="P:SCF-dependent proteasomal ubiquitin-dependent protein catabolic process"/>
    <property type="evidence" value="ECO:0007669"/>
    <property type="project" value="TreeGrafter"/>
</dbReference>
<dbReference type="InterPro" id="IPR036047">
    <property type="entry name" value="F-box-like_dom_sf"/>
</dbReference>
<dbReference type="AlphaFoldDB" id="A0A2I0AZY6"/>
<accession>A0A2I0AZY6</accession>
<organism evidence="2 3">
    <name type="scientific">Apostasia shenzhenica</name>
    <dbReference type="NCBI Taxonomy" id="1088818"/>
    <lineage>
        <taxon>Eukaryota</taxon>
        <taxon>Viridiplantae</taxon>
        <taxon>Streptophyta</taxon>
        <taxon>Embryophyta</taxon>
        <taxon>Tracheophyta</taxon>
        <taxon>Spermatophyta</taxon>
        <taxon>Magnoliopsida</taxon>
        <taxon>Liliopsida</taxon>
        <taxon>Asparagales</taxon>
        <taxon>Orchidaceae</taxon>
        <taxon>Apostasioideae</taxon>
        <taxon>Apostasia</taxon>
    </lineage>
</organism>
<dbReference type="OrthoDB" id="550575at2759"/>
<dbReference type="Proteomes" id="UP000236161">
    <property type="component" value="Unassembled WGS sequence"/>
</dbReference>
<dbReference type="InterPro" id="IPR032675">
    <property type="entry name" value="LRR_dom_sf"/>
</dbReference>
<dbReference type="GO" id="GO:0019005">
    <property type="term" value="C:SCF ubiquitin ligase complex"/>
    <property type="evidence" value="ECO:0007669"/>
    <property type="project" value="TreeGrafter"/>
</dbReference>
<dbReference type="SUPFAM" id="SSF52047">
    <property type="entry name" value="RNI-like"/>
    <property type="match status" value="1"/>
</dbReference>
<evidence type="ECO:0000313" key="3">
    <source>
        <dbReference type="Proteomes" id="UP000236161"/>
    </source>
</evidence>
<dbReference type="PANTHER" id="PTHR13318:SF74">
    <property type="entry name" value="OS02G0658500 PROTEIN"/>
    <property type="match status" value="1"/>
</dbReference>
<evidence type="ECO:0000256" key="1">
    <source>
        <dbReference type="SAM" id="MobiDB-lite"/>
    </source>
</evidence>
<dbReference type="PANTHER" id="PTHR13318">
    <property type="entry name" value="PARTNER OF PAIRED, ISOFORM B-RELATED"/>
    <property type="match status" value="1"/>
</dbReference>
<reference evidence="2 3" key="1">
    <citation type="journal article" date="2017" name="Nature">
        <title>The Apostasia genome and the evolution of orchids.</title>
        <authorList>
            <person name="Zhang G.Q."/>
            <person name="Liu K.W."/>
            <person name="Li Z."/>
            <person name="Lohaus R."/>
            <person name="Hsiao Y.Y."/>
            <person name="Niu S.C."/>
            <person name="Wang J.Y."/>
            <person name="Lin Y.C."/>
            <person name="Xu Q."/>
            <person name="Chen L.J."/>
            <person name="Yoshida K."/>
            <person name="Fujiwara S."/>
            <person name="Wang Z.W."/>
            <person name="Zhang Y.Q."/>
            <person name="Mitsuda N."/>
            <person name="Wang M."/>
            <person name="Liu G.H."/>
            <person name="Pecoraro L."/>
            <person name="Huang H.X."/>
            <person name="Xiao X.J."/>
            <person name="Lin M."/>
            <person name="Wu X.Y."/>
            <person name="Wu W.L."/>
            <person name="Chen Y.Y."/>
            <person name="Chang S.B."/>
            <person name="Sakamoto S."/>
            <person name="Ohme-Takagi M."/>
            <person name="Yagi M."/>
            <person name="Zeng S.J."/>
            <person name="Shen C.Y."/>
            <person name="Yeh C.M."/>
            <person name="Luo Y.B."/>
            <person name="Tsai W.C."/>
            <person name="Van de Peer Y."/>
            <person name="Liu Z.J."/>
        </authorList>
    </citation>
    <scope>NUCLEOTIDE SEQUENCE [LARGE SCALE GENOMIC DNA]</scope>
    <source>
        <strain evidence="3">cv. Shenzhen</strain>
        <tissue evidence="2">Stem</tissue>
    </source>
</reference>
<dbReference type="SUPFAM" id="SSF81383">
    <property type="entry name" value="F-box domain"/>
    <property type="match status" value="1"/>
</dbReference>
<keyword evidence="3" id="KW-1185">Reference proteome</keyword>
<sequence>MPQGPRHQRLRSIPDFLFFEKLSSFKNVGHKMQLADPTLTLDPSSSRSRSRSPSPAATDFGRDLTASLSDELLRRIICAVPGGCIAPFGLVCKRWLRIVDGLRRSLTLLDWSFLDGPSRRLTSRFCNLAEVDLVPAAFLPLPCASPIVLTRGPYSLQLDPAADHNAGEVQFIDSEAINRGLNVLGRGCPGLQRLCTVAPLDSEEGLATAAIECPTLQELEFHRCSDTSLRPISAFRNLQIVRLVASLEGLYSGPGLSDIGLTILAHGCSRLVKLELGCCSASFDGISAVGRCCPMLEELTICDDRRMEGGWLAALSYCGNLKTLKLQSCRKIDSLPGPLEHLGSCPAIERLLLHRCQLRDQKSLKALFMVCESVKEIEFQHCWGLEEDMFNITSICRFVGPNAPSLPHQSPPPSPQPRFFPSHPTFSPLASPHSPISTPALLLFAPSLSNVKRLALEGCSKITTEALESVILSWSDLQRLIVISCNNIKDDEVSPALSNLFSNLKEFKWRPDSKSVLSVNLHGTGIWKKGGKFFRKSRG</sequence>
<gene>
    <name evidence="2" type="ORF">AXF42_Ash005991</name>
</gene>
<evidence type="ECO:0000313" key="2">
    <source>
        <dbReference type="EMBL" id="PKA61095.1"/>
    </source>
</evidence>
<feature type="compositionally biased region" description="Low complexity" evidence="1">
    <location>
        <begin position="43"/>
        <end position="55"/>
    </location>
</feature>
<feature type="region of interest" description="Disordered" evidence="1">
    <location>
        <begin position="36"/>
        <end position="61"/>
    </location>
</feature>
<dbReference type="EMBL" id="KZ451932">
    <property type="protein sequence ID" value="PKA61095.1"/>
    <property type="molecule type" value="Genomic_DNA"/>
</dbReference>
<proteinExistence type="predicted"/>
<protein>
    <submittedName>
        <fullName evidence="2">F-box protein</fullName>
    </submittedName>
</protein>
<dbReference type="Gene3D" id="3.80.10.10">
    <property type="entry name" value="Ribonuclease Inhibitor"/>
    <property type="match status" value="2"/>
</dbReference>
<dbReference type="STRING" id="1088818.A0A2I0AZY6"/>
<name>A0A2I0AZY6_9ASPA</name>